<evidence type="ECO:0000313" key="2">
    <source>
        <dbReference type="Proteomes" id="UP000821845"/>
    </source>
</evidence>
<gene>
    <name evidence="1" type="ORF">HPB50_019313</name>
</gene>
<evidence type="ECO:0000313" key="1">
    <source>
        <dbReference type="EMBL" id="KAH6922808.1"/>
    </source>
</evidence>
<reference evidence="1" key="1">
    <citation type="submission" date="2020-05" db="EMBL/GenBank/DDBJ databases">
        <title>Large-scale comparative analyses of tick genomes elucidate their genetic diversity and vector capacities.</title>
        <authorList>
            <person name="Jia N."/>
            <person name="Wang J."/>
            <person name="Shi W."/>
            <person name="Du L."/>
            <person name="Sun Y."/>
            <person name="Zhan W."/>
            <person name="Jiang J."/>
            <person name="Wang Q."/>
            <person name="Zhang B."/>
            <person name="Ji P."/>
            <person name="Sakyi L.B."/>
            <person name="Cui X."/>
            <person name="Yuan T."/>
            <person name="Jiang B."/>
            <person name="Yang W."/>
            <person name="Lam T.T.-Y."/>
            <person name="Chang Q."/>
            <person name="Ding S."/>
            <person name="Wang X."/>
            <person name="Zhu J."/>
            <person name="Ruan X."/>
            <person name="Zhao L."/>
            <person name="Wei J."/>
            <person name="Que T."/>
            <person name="Du C."/>
            <person name="Cheng J."/>
            <person name="Dai P."/>
            <person name="Han X."/>
            <person name="Huang E."/>
            <person name="Gao Y."/>
            <person name="Liu J."/>
            <person name="Shao H."/>
            <person name="Ye R."/>
            <person name="Li L."/>
            <person name="Wei W."/>
            <person name="Wang X."/>
            <person name="Wang C."/>
            <person name="Yang T."/>
            <person name="Huo Q."/>
            <person name="Li W."/>
            <person name="Guo W."/>
            <person name="Chen H."/>
            <person name="Zhou L."/>
            <person name="Ni X."/>
            <person name="Tian J."/>
            <person name="Zhou Y."/>
            <person name="Sheng Y."/>
            <person name="Liu T."/>
            <person name="Pan Y."/>
            <person name="Xia L."/>
            <person name="Li J."/>
            <person name="Zhao F."/>
            <person name="Cao W."/>
        </authorList>
    </citation>
    <scope>NUCLEOTIDE SEQUENCE</scope>
    <source>
        <strain evidence="1">Hyas-2018</strain>
    </source>
</reference>
<sequence>MELSQCRKLSSHQNLRSRSELVKGPPDEDRSGGDDGQSHGSTVEFVTLALAVSLIMLLGIFICNRLTSRCTIKIPPPGNRRVLRGDHLESQESTFQLLHERV</sequence>
<dbReference type="EMBL" id="CM023489">
    <property type="protein sequence ID" value="KAH6922808.1"/>
    <property type="molecule type" value="Genomic_DNA"/>
</dbReference>
<organism evidence="1 2">
    <name type="scientific">Hyalomma asiaticum</name>
    <name type="common">Tick</name>
    <dbReference type="NCBI Taxonomy" id="266040"/>
    <lineage>
        <taxon>Eukaryota</taxon>
        <taxon>Metazoa</taxon>
        <taxon>Ecdysozoa</taxon>
        <taxon>Arthropoda</taxon>
        <taxon>Chelicerata</taxon>
        <taxon>Arachnida</taxon>
        <taxon>Acari</taxon>
        <taxon>Parasitiformes</taxon>
        <taxon>Ixodida</taxon>
        <taxon>Ixodoidea</taxon>
        <taxon>Ixodidae</taxon>
        <taxon>Hyalomminae</taxon>
        <taxon>Hyalomma</taxon>
    </lineage>
</organism>
<accession>A0ACB7RK44</accession>
<protein>
    <submittedName>
        <fullName evidence="1">Uncharacterized protein</fullName>
    </submittedName>
</protein>
<name>A0ACB7RK44_HYAAI</name>
<comment type="caution">
    <text evidence="1">The sequence shown here is derived from an EMBL/GenBank/DDBJ whole genome shotgun (WGS) entry which is preliminary data.</text>
</comment>
<proteinExistence type="predicted"/>
<keyword evidence="2" id="KW-1185">Reference proteome</keyword>
<dbReference type="Proteomes" id="UP000821845">
    <property type="component" value="Chromosome 9"/>
</dbReference>